<dbReference type="Pfam" id="PF00440">
    <property type="entry name" value="TetR_N"/>
    <property type="match status" value="1"/>
</dbReference>
<evidence type="ECO:0000256" key="2">
    <source>
        <dbReference type="PROSITE-ProRule" id="PRU00335"/>
    </source>
</evidence>
<dbReference type="Gene3D" id="1.10.357.10">
    <property type="entry name" value="Tetracycline Repressor, domain 2"/>
    <property type="match status" value="1"/>
</dbReference>
<comment type="caution">
    <text evidence="4">The sequence shown here is derived from an EMBL/GenBank/DDBJ whole genome shotgun (WGS) entry which is preliminary data.</text>
</comment>
<sequence>MAISSVGDARREQIVQAARAVCLETGFDKLTISDIASRVGMTRSLFYHYFPDKDAVADAVLDDVISDMLSKLERWNATREVGNITKALDDIVRLTRSIIADESPFSNRLMHAGNAGLYIRFVDRAVTRISDYICDSVVLDFERLHGLPIKNVHETFFVLIVGLISLLRTHPNVDDATLKNLIAQSLHIDSYV</sequence>
<feature type="domain" description="HTH tetR-type" evidence="3">
    <location>
        <begin position="8"/>
        <end position="68"/>
    </location>
</feature>
<evidence type="ECO:0000259" key="3">
    <source>
        <dbReference type="PROSITE" id="PS50977"/>
    </source>
</evidence>
<dbReference type="SUPFAM" id="SSF46689">
    <property type="entry name" value="Homeodomain-like"/>
    <property type="match status" value="1"/>
</dbReference>
<reference evidence="4 5" key="1">
    <citation type="submission" date="2018-09" db="EMBL/GenBank/DDBJ databases">
        <title>Characterization of the phylogenetic diversity of five novel species belonging to the genus Bifidobacterium.</title>
        <authorList>
            <person name="Lugli G.A."/>
            <person name="Duranti S."/>
            <person name="Milani C."/>
        </authorList>
    </citation>
    <scope>NUCLEOTIDE SEQUENCE [LARGE SCALE GENOMIC DNA]</scope>
    <source>
        <strain evidence="4 5">2034B</strain>
    </source>
</reference>
<dbReference type="InterPro" id="IPR050624">
    <property type="entry name" value="HTH-type_Tx_Regulator"/>
</dbReference>
<proteinExistence type="predicted"/>
<dbReference type="InterPro" id="IPR009057">
    <property type="entry name" value="Homeodomain-like_sf"/>
</dbReference>
<name>A0A430FLK9_9BIFI</name>
<gene>
    <name evidence="4" type="ORF">D2E25_0954</name>
</gene>
<feature type="DNA-binding region" description="H-T-H motif" evidence="2">
    <location>
        <begin position="31"/>
        <end position="50"/>
    </location>
</feature>
<dbReference type="PANTHER" id="PTHR43479:SF11">
    <property type="entry name" value="ACREF_ENVCD OPERON REPRESSOR-RELATED"/>
    <property type="match status" value="1"/>
</dbReference>
<organism evidence="4 5">
    <name type="scientific">Bifidobacterium goeldii</name>
    <dbReference type="NCBI Taxonomy" id="2306975"/>
    <lineage>
        <taxon>Bacteria</taxon>
        <taxon>Bacillati</taxon>
        <taxon>Actinomycetota</taxon>
        <taxon>Actinomycetes</taxon>
        <taxon>Bifidobacteriales</taxon>
        <taxon>Bifidobacteriaceae</taxon>
        <taxon>Bifidobacterium</taxon>
    </lineage>
</organism>
<dbReference type="RefSeq" id="WP_125980349.1">
    <property type="nucleotide sequence ID" value="NZ_QXGL01000002.1"/>
</dbReference>
<dbReference type="OrthoDB" id="3196926at2"/>
<protein>
    <submittedName>
        <fullName evidence="4">AcrR family transcriptional regulator</fullName>
    </submittedName>
</protein>
<dbReference type="PANTHER" id="PTHR43479">
    <property type="entry name" value="ACREF/ENVCD OPERON REPRESSOR-RELATED"/>
    <property type="match status" value="1"/>
</dbReference>
<keyword evidence="1 2" id="KW-0238">DNA-binding</keyword>
<evidence type="ECO:0000256" key="1">
    <source>
        <dbReference type="ARBA" id="ARBA00023125"/>
    </source>
</evidence>
<accession>A0A430FLK9</accession>
<evidence type="ECO:0000313" key="4">
    <source>
        <dbReference type="EMBL" id="RSX53631.1"/>
    </source>
</evidence>
<dbReference type="InterPro" id="IPR001647">
    <property type="entry name" value="HTH_TetR"/>
</dbReference>
<dbReference type="EMBL" id="QXGL01000002">
    <property type="protein sequence ID" value="RSX53631.1"/>
    <property type="molecule type" value="Genomic_DNA"/>
</dbReference>
<dbReference type="Proteomes" id="UP000287533">
    <property type="component" value="Unassembled WGS sequence"/>
</dbReference>
<dbReference type="PROSITE" id="PS50977">
    <property type="entry name" value="HTH_TETR_2"/>
    <property type="match status" value="1"/>
</dbReference>
<keyword evidence="5" id="KW-1185">Reference proteome</keyword>
<dbReference type="AlphaFoldDB" id="A0A430FLK9"/>
<dbReference type="GO" id="GO:0003677">
    <property type="term" value="F:DNA binding"/>
    <property type="evidence" value="ECO:0007669"/>
    <property type="project" value="UniProtKB-UniRule"/>
</dbReference>
<dbReference type="PRINTS" id="PR00455">
    <property type="entry name" value="HTHTETR"/>
</dbReference>
<evidence type="ECO:0000313" key="5">
    <source>
        <dbReference type="Proteomes" id="UP000287533"/>
    </source>
</evidence>